<evidence type="ECO:0000313" key="1">
    <source>
        <dbReference type="EMBL" id="KAJ9122065.1"/>
    </source>
</evidence>
<organism evidence="1 2">
    <name type="scientific">Naganishia onofrii</name>
    <dbReference type="NCBI Taxonomy" id="1851511"/>
    <lineage>
        <taxon>Eukaryota</taxon>
        <taxon>Fungi</taxon>
        <taxon>Dikarya</taxon>
        <taxon>Basidiomycota</taxon>
        <taxon>Agaricomycotina</taxon>
        <taxon>Tremellomycetes</taxon>
        <taxon>Filobasidiales</taxon>
        <taxon>Filobasidiaceae</taxon>
        <taxon>Naganishia</taxon>
    </lineage>
</organism>
<dbReference type="Proteomes" id="UP001234202">
    <property type="component" value="Unassembled WGS sequence"/>
</dbReference>
<keyword evidence="2" id="KW-1185">Reference proteome</keyword>
<dbReference type="EMBL" id="JASBWV010000015">
    <property type="protein sequence ID" value="KAJ9122065.1"/>
    <property type="molecule type" value="Genomic_DNA"/>
</dbReference>
<protein>
    <submittedName>
        <fullName evidence="1">Uncharacterized protein</fullName>
    </submittedName>
</protein>
<evidence type="ECO:0000313" key="2">
    <source>
        <dbReference type="Proteomes" id="UP001234202"/>
    </source>
</evidence>
<gene>
    <name evidence="1" type="ORF">QFC24_004292</name>
</gene>
<name>A0ACC2XDD4_9TREE</name>
<accession>A0ACC2XDD4</accession>
<proteinExistence type="predicted"/>
<reference evidence="1" key="1">
    <citation type="submission" date="2023-04" db="EMBL/GenBank/DDBJ databases">
        <title>Draft Genome sequencing of Naganishia species isolated from polar environments using Oxford Nanopore Technology.</title>
        <authorList>
            <person name="Leo P."/>
            <person name="Venkateswaran K."/>
        </authorList>
    </citation>
    <scope>NUCLEOTIDE SEQUENCE</scope>
    <source>
        <strain evidence="1">DBVPG 5303</strain>
    </source>
</reference>
<sequence length="1698" mass="179997">MRPTNTQPGAQQRKRLSFSHPSRNGLFTATLPSTAPAMTLPPGHFLALPPTHAAPSPSSTRTSPHADIPTSAQTVTPNLAASNLAPNTSTTASADFEVDVRTGFLPFDAAVERLPVEYAVWEEALWAARGEGVVGQALRLGVDGLKEQVWRKGIEEMPVLSIQSLLGSLPELRRAHLVLTYLLHFYVHSYPTLSTPRTTPLPIPASISVPLLAACPLLGLPPILTYADTVLYNSHPVHPHAAPSFERNPYVKALVTFTNTPDEAHFYLTSTRCELAGVNALSIMRASLDEAFMADSLSLTRLTGYLNDLAAMIDHIGDIILDVRNGCDPAIFYHLIRPWFKGGDSDGPNSAGWAFLGVQQETAAELSSAAEHGAPATTSQQANEQPQLKGRKFSGPSAGQSSLIHALDVFLTVDHTPKQPGASAEESFMTRMLMYMPAPHRAFLQHLATVPHPIRSLVTANAGKRPALVAAYDHALEALKRLRDKHMRIATLYIIQQARRPPTDELVKMGAIAPPVTETQVAKDGKRHVVLQATSLSEIIRDEEQVLRQQQREREEQEEGDDEVRGTGGTALIKFLKMCRDNTVGAKLVERETGVNIILCPPARSSKPFIDDVFFTAMTSLLPHQHRSTSDRLLNNYLSSQKQLSTSLLTLLSHSHSSSSSLLAYVTSSPGVLFPVRRAVQYAAFEGPGSANGGYPDTSSAGEGNSGKWNEYIQSLEQFRKDLKQVHSLEEELSQVKRDREILVSRLIKATRSKPSKKDILRGTTKSHSGAGSDNGMSNGSVLSFRSDESERTSGGTSKRQSKLADAQAEVLGCEEHLRSLEVRLEEERSRVMKHGLMDRFKAMEDVGRMWQRQARLGIAELQRADGPDGPLLPPNAYEVESNGSIAPSQSASQIGYGSDGEHERSIGRAGGNRNRQPRVPPITGSVTGSIAEEDENQSSGSEDEGNLVVHENTRGSLAGRVPAPAQSAHTLGGGAGSKRFSAGTGAGVPSITDFRNVQRRNSAGSSDGSSAGGRGNGAGGRATQSEVGLGYNPPRNRTNRQSIRRTFSSGLAGASGRRAASDDGSSIRSLRGNGKKKSGFFRSLAKLFKTKPAGGEVGSIRGSRRGGADSPPLTTRSASGWTTRTDTNLRGVRSGGNTRDDSSDDEDTMGRGAMMAVTNNRNNTWSVDKVGVPSAPPAKSSTATTTGKTIKKSRSDLGAGGKSRSNSQSTITPVSGTGKVVSKPPGVSASPGMARSNTMTSVGTAATDKASKRLRQGSITRTRVGGSNVGAPSIASVLENKSSGVGAGPKLMEVPKAPKSQVTPQMYQATAPPPTSQSLLTSPPPMSTSASAPLGFGGDDKRLSTISKSAKSTASSNATAIPRSATTNLDTLGLGAPVGTAAGGHQRETTESTLDSLPPRGQTPLPPSKTLSPPAKSAMRASSPVPSMQPIPPPAFMVTAPGPVVLDRPVAVEKKPEPVATPPVVVAKNEAQPLVTEDHAIERPSTPTGMTTDGESVYESAVESEDEAEEGVAAAPLTKPRAPLSDAGSDSDDTAIMSRYKVVENTEGLAAKHKGASTLPIEHFHTEEEATHATGNDTLRVPGQTGTSTGKDDDYVTPGPVSVTESTLERRKSVRMNVPDSPSSPDHPRRTAAATNGNGWSSSRVGRVAESSDEDESAAYVKAKKGLQKYANLSSSSPGKTPKKKKSTTKSSSKTKA</sequence>
<comment type="caution">
    <text evidence="1">The sequence shown here is derived from an EMBL/GenBank/DDBJ whole genome shotgun (WGS) entry which is preliminary data.</text>
</comment>